<organism evidence="7 8">
    <name type="scientific">Halorubrum alkaliphilum</name>
    <dbReference type="NCBI Taxonomy" id="261290"/>
    <lineage>
        <taxon>Archaea</taxon>
        <taxon>Methanobacteriati</taxon>
        <taxon>Methanobacteriota</taxon>
        <taxon>Stenosarchaea group</taxon>
        <taxon>Halobacteria</taxon>
        <taxon>Halobacteriales</taxon>
        <taxon>Haloferacaceae</taxon>
        <taxon>Halorubrum</taxon>
    </lineage>
</organism>
<reference evidence="7" key="1">
    <citation type="submission" date="2021-03" db="EMBL/GenBank/DDBJ databases">
        <title>Genomic Encyclopedia of Type Strains, Phase IV (KMG-IV): sequencing the most valuable type-strain genomes for metagenomic binning, comparative biology and taxonomic classification.</title>
        <authorList>
            <person name="Goeker M."/>
        </authorList>
    </citation>
    <scope>NUCLEOTIDE SEQUENCE</scope>
    <source>
        <strain evidence="7">DSM 23564</strain>
    </source>
</reference>
<keyword evidence="8" id="KW-1185">Reference proteome</keyword>
<evidence type="ECO:0000313" key="7">
    <source>
        <dbReference type="EMBL" id="MBP1922768.1"/>
    </source>
</evidence>
<protein>
    <submittedName>
        <fullName evidence="7">Putative PurR-regulated permease PerM</fullName>
    </submittedName>
</protein>
<comment type="subcellular location">
    <subcellularLocation>
        <location evidence="1">Membrane</location>
        <topology evidence="1">Multi-pass membrane protein</topology>
    </subcellularLocation>
</comment>
<dbReference type="InterPro" id="IPR002549">
    <property type="entry name" value="AI-2E-like"/>
</dbReference>
<evidence type="ECO:0000256" key="2">
    <source>
        <dbReference type="ARBA" id="ARBA00009773"/>
    </source>
</evidence>
<feature type="transmembrane region" description="Helical" evidence="6">
    <location>
        <begin position="283"/>
        <end position="308"/>
    </location>
</feature>
<dbReference type="OrthoDB" id="137390at2157"/>
<dbReference type="Pfam" id="PF01594">
    <property type="entry name" value="AI-2E_transport"/>
    <property type="match status" value="1"/>
</dbReference>
<evidence type="ECO:0000256" key="3">
    <source>
        <dbReference type="ARBA" id="ARBA00022692"/>
    </source>
</evidence>
<evidence type="ECO:0000313" key="8">
    <source>
        <dbReference type="Proteomes" id="UP000823588"/>
    </source>
</evidence>
<dbReference type="PANTHER" id="PTHR21716">
    <property type="entry name" value="TRANSMEMBRANE PROTEIN"/>
    <property type="match status" value="1"/>
</dbReference>
<comment type="similarity">
    <text evidence="2">Belongs to the autoinducer-2 exporter (AI-2E) (TC 2.A.86) family.</text>
</comment>
<evidence type="ECO:0000256" key="4">
    <source>
        <dbReference type="ARBA" id="ARBA00022989"/>
    </source>
</evidence>
<name>A0A8T4GE81_9EURY</name>
<feature type="transmembrane region" description="Helical" evidence="6">
    <location>
        <begin position="242"/>
        <end position="263"/>
    </location>
</feature>
<keyword evidence="3 6" id="KW-0812">Transmembrane</keyword>
<dbReference type="PANTHER" id="PTHR21716:SF4">
    <property type="entry name" value="TRANSMEMBRANE PROTEIN 245"/>
    <property type="match status" value="1"/>
</dbReference>
<dbReference type="GO" id="GO:0016020">
    <property type="term" value="C:membrane"/>
    <property type="evidence" value="ECO:0007669"/>
    <property type="project" value="UniProtKB-SubCell"/>
</dbReference>
<dbReference type="RefSeq" id="WP_209485221.1">
    <property type="nucleotide sequence ID" value="NZ_JAGGKQ010000011.1"/>
</dbReference>
<feature type="transmembrane region" description="Helical" evidence="6">
    <location>
        <begin position="214"/>
        <end position="235"/>
    </location>
</feature>
<evidence type="ECO:0000256" key="6">
    <source>
        <dbReference type="SAM" id="Phobius"/>
    </source>
</evidence>
<sequence length="332" mass="35701">MTLLVIVGVLAGLVVLPYVQYIVFAGVLAYVFWPLRERLVARFRRDVSALIITLLAIVVVSVPFIYLLRELTGQAVSFAETVGEASVDQEYVETALREWGLTVDIAAVVDENQQLITDGVDRLANQTLSTAQSLPGIVIGLVILNFVLFVLLRDGQLFIRWVWTMLPIRGSTKRELFARLDRLMWASIVGNIAAGGIQAVALGGVFWLLGFDNVLFLTVLTFVLALLPLVGAFVVWVPAVGYLVLTGQTGLASVMLVFGLLISASDFYTRPLVIGHSAGLNSAIIVVGVFGGIVAFGPIGLVIGPVVLGGAKVTTEVVIAARNRDRGNRRAS</sequence>
<proteinExistence type="inferred from homology"/>
<dbReference type="Proteomes" id="UP000823588">
    <property type="component" value="Unassembled WGS sequence"/>
</dbReference>
<accession>A0A8T4GE81</accession>
<evidence type="ECO:0000256" key="5">
    <source>
        <dbReference type="ARBA" id="ARBA00023136"/>
    </source>
</evidence>
<feature type="transmembrane region" description="Helical" evidence="6">
    <location>
        <begin position="183"/>
        <end position="208"/>
    </location>
</feature>
<keyword evidence="5 6" id="KW-0472">Membrane</keyword>
<evidence type="ECO:0000256" key="1">
    <source>
        <dbReference type="ARBA" id="ARBA00004141"/>
    </source>
</evidence>
<comment type="caution">
    <text evidence="7">The sequence shown here is derived from an EMBL/GenBank/DDBJ whole genome shotgun (WGS) entry which is preliminary data.</text>
</comment>
<dbReference type="EMBL" id="JAGGKQ010000011">
    <property type="protein sequence ID" value="MBP1922768.1"/>
    <property type="molecule type" value="Genomic_DNA"/>
</dbReference>
<dbReference type="AlphaFoldDB" id="A0A8T4GE81"/>
<feature type="transmembrane region" description="Helical" evidence="6">
    <location>
        <begin position="133"/>
        <end position="152"/>
    </location>
</feature>
<gene>
    <name evidence="7" type="ORF">J2751_001782</name>
</gene>
<feature type="transmembrane region" description="Helical" evidence="6">
    <location>
        <begin position="47"/>
        <end position="68"/>
    </location>
</feature>
<feature type="transmembrane region" description="Helical" evidence="6">
    <location>
        <begin position="6"/>
        <end position="35"/>
    </location>
</feature>
<keyword evidence="4 6" id="KW-1133">Transmembrane helix</keyword>